<dbReference type="GO" id="GO:0046294">
    <property type="term" value="P:formaldehyde catabolic process"/>
    <property type="evidence" value="ECO:0007669"/>
    <property type="project" value="InterPro"/>
</dbReference>
<keyword evidence="7" id="KW-0963">Cytoplasm</keyword>
<name>A0A507DFJ1_9FUNG</name>
<proteinExistence type="inferred from homology"/>
<evidence type="ECO:0000256" key="6">
    <source>
        <dbReference type="PIRSR" id="PIRSR614186-1"/>
    </source>
</evidence>
<dbReference type="Pfam" id="PF10209">
    <property type="entry name" value="DUF2340"/>
    <property type="match status" value="1"/>
</dbReference>
<feature type="active site" description="Charge relay system" evidence="6">
    <location>
        <position position="263"/>
    </location>
</feature>
<dbReference type="STRING" id="286115.A0A507DFJ1"/>
<gene>
    <name evidence="8" type="ORF">SeMB42_g02553</name>
</gene>
<evidence type="ECO:0000256" key="4">
    <source>
        <dbReference type="ARBA" id="ARBA00022487"/>
    </source>
</evidence>
<reference evidence="8 9" key="1">
    <citation type="journal article" date="2019" name="Sci. Rep.">
        <title>Comparative genomics of chytrid fungi reveal insights into the obligate biotrophic and pathogenic lifestyle of Synchytrium endobioticum.</title>
        <authorList>
            <person name="van de Vossenberg B.T.L.H."/>
            <person name="Warris S."/>
            <person name="Nguyen H.D.T."/>
            <person name="van Gent-Pelzer M.P.E."/>
            <person name="Joly D.L."/>
            <person name="van de Geest H.C."/>
            <person name="Bonants P.J.M."/>
            <person name="Smith D.S."/>
            <person name="Levesque C.A."/>
            <person name="van der Lee T.A.J."/>
        </authorList>
    </citation>
    <scope>NUCLEOTIDE SEQUENCE [LARGE SCALE GENOMIC DNA]</scope>
    <source>
        <strain evidence="8 9">MB42</strain>
    </source>
</reference>
<dbReference type="InterPro" id="IPR000801">
    <property type="entry name" value="Esterase-like"/>
</dbReference>
<dbReference type="NCBIfam" id="TIGR02821">
    <property type="entry name" value="fghA_ester_D"/>
    <property type="match status" value="1"/>
</dbReference>
<evidence type="ECO:0000256" key="3">
    <source>
        <dbReference type="ARBA" id="ARBA00016774"/>
    </source>
</evidence>
<dbReference type="GO" id="GO:0052689">
    <property type="term" value="F:carboxylic ester hydrolase activity"/>
    <property type="evidence" value="ECO:0007669"/>
    <property type="project" value="UniProtKB-KW"/>
</dbReference>
<dbReference type="Pfam" id="PF00756">
    <property type="entry name" value="Esterase"/>
    <property type="match status" value="1"/>
</dbReference>
<evidence type="ECO:0000256" key="5">
    <source>
        <dbReference type="ARBA" id="ARBA00022801"/>
    </source>
</evidence>
<dbReference type="EMBL" id="QEAN01000080">
    <property type="protein sequence ID" value="TPX49600.1"/>
    <property type="molecule type" value="Genomic_DNA"/>
</dbReference>
<evidence type="ECO:0000256" key="7">
    <source>
        <dbReference type="RuleBase" id="RU363068"/>
    </source>
</evidence>
<dbReference type="Proteomes" id="UP000317494">
    <property type="component" value="Unassembled WGS sequence"/>
</dbReference>
<keyword evidence="5 7" id="KW-0378">Hydrolase</keyword>
<sequence>MAGALKVLSKSRCFDGHVIRYEHQSSTLKCAMKFHAFLPLSVSEKKVPVIYFLSGLTCDDTNFITKAGACRVASDHCVALIAPDTSPRGVPIPGDSDTWSFGVSAGFYVDATNAPWSRHYKMYSYIVDELYDLVAQNLNVSDQVGIMGHSMGGHGALTIALKNPHKYKVVSAFAPISHPSTSPWGMHALQNYLGDDSDTAAWKHYDATELVRSYKGPRLNILIDQGADDTFLETELKPHDFANAAESNPNVSVDLRMREGFDHSYWFIQTFMEDHLDFHIISLNISFEFRTLKNLVLRHQDLTTVTGRALQQLVQTKIETEPGFKPYLGNAFDTLKIYMKPHGAKTQNLVINLDHDNDWIIQDDISLAEQGVEHETELSYFSRAAYNAFKAHPEMKWI</sequence>
<evidence type="ECO:0000256" key="2">
    <source>
        <dbReference type="ARBA" id="ARBA00012479"/>
    </source>
</evidence>
<comment type="subcellular location">
    <subcellularLocation>
        <location evidence="7">Cytoplasm</location>
    </subcellularLocation>
</comment>
<evidence type="ECO:0000313" key="9">
    <source>
        <dbReference type="Proteomes" id="UP000317494"/>
    </source>
</evidence>
<dbReference type="Gene3D" id="3.40.50.1820">
    <property type="entry name" value="alpha/beta hydrolase"/>
    <property type="match status" value="1"/>
</dbReference>
<dbReference type="GO" id="GO:0005829">
    <property type="term" value="C:cytosol"/>
    <property type="evidence" value="ECO:0007669"/>
    <property type="project" value="TreeGrafter"/>
</dbReference>
<dbReference type="SUPFAM" id="SSF53474">
    <property type="entry name" value="alpha/beta-Hydrolases"/>
    <property type="match status" value="1"/>
</dbReference>
<feature type="active site" description="Charge relay system" evidence="6">
    <location>
        <position position="229"/>
    </location>
</feature>
<dbReference type="InterPro" id="IPR018794">
    <property type="entry name" value="UPF0538"/>
</dbReference>
<dbReference type="EC" id="3.1.2.12" evidence="2 7"/>
<evidence type="ECO:0000313" key="8">
    <source>
        <dbReference type="EMBL" id="TPX49600.1"/>
    </source>
</evidence>
<dbReference type="PANTHER" id="PTHR10061:SF0">
    <property type="entry name" value="S-FORMYLGLUTATHIONE HYDROLASE"/>
    <property type="match status" value="1"/>
</dbReference>
<dbReference type="VEuPathDB" id="FungiDB:SeMB42_g02553"/>
<comment type="similarity">
    <text evidence="1 7">Belongs to the esterase D family.</text>
</comment>
<dbReference type="PANTHER" id="PTHR10061">
    <property type="entry name" value="S-FORMYLGLUTATHIONE HYDROLASE"/>
    <property type="match status" value="1"/>
</dbReference>
<dbReference type="InterPro" id="IPR029058">
    <property type="entry name" value="AB_hydrolase_fold"/>
</dbReference>
<dbReference type="AlphaFoldDB" id="A0A507DFJ1"/>
<comment type="catalytic activity">
    <reaction evidence="7">
        <text>S-formylglutathione + H2O = formate + glutathione + H(+)</text>
        <dbReference type="Rhea" id="RHEA:14961"/>
        <dbReference type="ChEBI" id="CHEBI:15377"/>
        <dbReference type="ChEBI" id="CHEBI:15378"/>
        <dbReference type="ChEBI" id="CHEBI:15740"/>
        <dbReference type="ChEBI" id="CHEBI:57688"/>
        <dbReference type="ChEBI" id="CHEBI:57925"/>
        <dbReference type="EC" id="3.1.2.12"/>
    </reaction>
</comment>
<protein>
    <recommendedName>
        <fullName evidence="3 7">S-formylglutathione hydrolase</fullName>
        <ecNumber evidence="2 7">3.1.2.12</ecNumber>
    </recommendedName>
</protein>
<evidence type="ECO:0000256" key="1">
    <source>
        <dbReference type="ARBA" id="ARBA00005622"/>
    </source>
</evidence>
<feature type="active site" description="Charge relay system" evidence="6">
    <location>
        <position position="150"/>
    </location>
</feature>
<comment type="function">
    <text evidence="7">Serine hydrolase involved in the detoxification of formaldehyde.</text>
</comment>
<organism evidence="8 9">
    <name type="scientific">Synchytrium endobioticum</name>
    <dbReference type="NCBI Taxonomy" id="286115"/>
    <lineage>
        <taxon>Eukaryota</taxon>
        <taxon>Fungi</taxon>
        <taxon>Fungi incertae sedis</taxon>
        <taxon>Chytridiomycota</taxon>
        <taxon>Chytridiomycota incertae sedis</taxon>
        <taxon>Chytridiomycetes</taxon>
        <taxon>Synchytriales</taxon>
        <taxon>Synchytriaceae</taxon>
        <taxon>Synchytrium</taxon>
    </lineage>
</organism>
<accession>A0A507DFJ1</accession>
<dbReference type="InterPro" id="IPR014186">
    <property type="entry name" value="S-formylglutathione_hydrol"/>
</dbReference>
<dbReference type="FunFam" id="3.40.50.1820:FF:000002">
    <property type="entry name" value="S-formylglutathione hydrolase"/>
    <property type="match status" value="1"/>
</dbReference>
<keyword evidence="9" id="KW-1185">Reference proteome</keyword>
<keyword evidence="4 7" id="KW-0719">Serine esterase</keyword>
<comment type="caution">
    <text evidence="8">The sequence shown here is derived from an EMBL/GenBank/DDBJ whole genome shotgun (WGS) entry which is preliminary data.</text>
</comment>
<dbReference type="GO" id="GO:0018738">
    <property type="term" value="F:S-formylglutathione hydrolase activity"/>
    <property type="evidence" value="ECO:0007669"/>
    <property type="project" value="UniProtKB-EC"/>
</dbReference>